<accession>A0AAD6QC66</accession>
<dbReference type="InterPro" id="IPR036955">
    <property type="entry name" value="AP2/ERF_dom_sf"/>
</dbReference>
<feature type="domain" description="AP2/ERF" evidence="10">
    <location>
        <begin position="170"/>
        <end position="226"/>
    </location>
</feature>
<feature type="region of interest" description="Disordered" evidence="9">
    <location>
        <begin position="32"/>
        <end position="69"/>
    </location>
</feature>
<keyword evidence="5" id="KW-0010">Activator</keyword>
<evidence type="ECO:0000313" key="12">
    <source>
        <dbReference type="Proteomes" id="UP001164929"/>
    </source>
</evidence>
<dbReference type="CDD" id="cd00018">
    <property type="entry name" value="AP2"/>
    <property type="match status" value="2"/>
</dbReference>
<comment type="similarity">
    <text evidence="2">Belongs to the RMD1/sif2 family.</text>
</comment>
<dbReference type="InterPro" id="IPR016177">
    <property type="entry name" value="DNA-bd_dom_sf"/>
</dbReference>
<keyword evidence="12" id="KW-1185">Reference proteome</keyword>
<evidence type="ECO:0000256" key="2">
    <source>
        <dbReference type="ARBA" id="ARBA00008306"/>
    </source>
</evidence>
<keyword evidence="3" id="KW-0805">Transcription regulation</keyword>
<evidence type="ECO:0000256" key="4">
    <source>
        <dbReference type="ARBA" id="ARBA00023125"/>
    </source>
</evidence>
<dbReference type="GO" id="GO:0003700">
    <property type="term" value="F:DNA-binding transcription factor activity"/>
    <property type="evidence" value="ECO:0007669"/>
    <property type="project" value="InterPro"/>
</dbReference>
<comment type="subcellular location">
    <subcellularLocation>
        <location evidence="1">Nucleus</location>
    </subcellularLocation>
</comment>
<dbReference type="Pfam" id="PF00847">
    <property type="entry name" value="AP2"/>
    <property type="match status" value="1"/>
</dbReference>
<dbReference type="Proteomes" id="UP001164929">
    <property type="component" value="Chromosome 8"/>
</dbReference>
<proteinExistence type="inferred from homology"/>
<gene>
    <name evidence="11" type="ORF">NC653_020254</name>
</gene>
<dbReference type="InterPro" id="IPR003734">
    <property type="entry name" value="DUF155"/>
</dbReference>
<evidence type="ECO:0000256" key="6">
    <source>
        <dbReference type="ARBA" id="ARBA00023163"/>
    </source>
</evidence>
<dbReference type="Pfam" id="PF02582">
    <property type="entry name" value="DUF155"/>
    <property type="match status" value="1"/>
</dbReference>
<comment type="caution">
    <text evidence="11">The sequence shown here is derived from an EMBL/GenBank/DDBJ whole genome shotgun (WGS) entry which is preliminary data.</text>
</comment>
<dbReference type="GO" id="GO:0003677">
    <property type="term" value="F:DNA binding"/>
    <property type="evidence" value="ECO:0007669"/>
    <property type="project" value="UniProtKB-KW"/>
</dbReference>
<keyword evidence="6" id="KW-0804">Transcription</keyword>
<feature type="compositionally biased region" description="Basic and acidic residues" evidence="9">
    <location>
        <begin position="32"/>
        <end position="48"/>
    </location>
</feature>
<feature type="compositionally biased region" description="Basic residues" evidence="9">
    <location>
        <begin position="156"/>
        <end position="165"/>
    </location>
</feature>
<evidence type="ECO:0000256" key="5">
    <source>
        <dbReference type="ARBA" id="ARBA00023159"/>
    </source>
</evidence>
<dbReference type="GO" id="GO:0005634">
    <property type="term" value="C:nucleus"/>
    <property type="evidence" value="ECO:0007669"/>
    <property type="project" value="UniProtKB-SubCell"/>
</dbReference>
<dbReference type="SUPFAM" id="SSF54171">
    <property type="entry name" value="DNA-binding domain"/>
    <property type="match status" value="2"/>
</dbReference>
<evidence type="ECO:0000256" key="7">
    <source>
        <dbReference type="ARBA" id="ARBA00023242"/>
    </source>
</evidence>
<dbReference type="PANTHER" id="PTHR16255">
    <property type="entry name" value="REQUIRED FOR MEIOTIC NUCLEAR DIVISION PROTEIN 1 HOMOLOG"/>
    <property type="match status" value="1"/>
</dbReference>
<dbReference type="InterPro" id="IPR001471">
    <property type="entry name" value="AP2/ERF_dom"/>
</dbReference>
<dbReference type="PANTHER" id="PTHR16255:SF6">
    <property type="entry name" value="PROTEIN RETARDED ROOT GROWTH-LIKE"/>
    <property type="match status" value="1"/>
</dbReference>
<protein>
    <recommendedName>
        <fullName evidence="10">AP2/ERF domain-containing protein</fullName>
    </recommendedName>
</protein>
<dbReference type="GO" id="GO:0005739">
    <property type="term" value="C:mitochondrion"/>
    <property type="evidence" value="ECO:0007669"/>
    <property type="project" value="UniProtKB-ARBA"/>
</dbReference>
<organism evidence="11 12">
    <name type="scientific">Populus alba x Populus x berolinensis</name>
    <dbReference type="NCBI Taxonomy" id="444605"/>
    <lineage>
        <taxon>Eukaryota</taxon>
        <taxon>Viridiplantae</taxon>
        <taxon>Streptophyta</taxon>
        <taxon>Embryophyta</taxon>
        <taxon>Tracheophyta</taxon>
        <taxon>Spermatophyta</taxon>
        <taxon>Magnoliopsida</taxon>
        <taxon>eudicotyledons</taxon>
        <taxon>Gunneridae</taxon>
        <taxon>Pentapetalae</taxon>
        <taxon>rosids</taxon>
        <taxon>fabids</taxon>
        <taxon>Malpighiales</taxon>
        <taxon>Salicaceae</taxon>
        <taxon>Saliceae</taxon>
        <taxon>Populus</taxon>
    </lineage>
</organism>
<evidence type="ECO:0000256" key="9">
    <source>
        <dbReference type="SAM" id="MobiDB-lite"/>
    </source>
</evidence>
<dbReference type="AlphaFoldDB" id="A0AAD6QC66"/>
<name>A0AAD6QC66_9ROSI</name>
<dbReference type="EMBL" id="JAQIZT010000008">
    <property type="protein sequence ID" value="KAJ6986964.1"/>
    <property type="molecule type" value="Genomic_DNA"/>
</dbReference>
<dbReference type="SMART" id="SM00380">
    <property type="entry name" value="AP2"/>
    <property type="match status" value="2"/>
</dbReference>
<feature type="compositionally biased region" description="Low complexity" evidence="9">
    <location>
        <begin position="50"/>
        <end position="69"/>
    </location>
</feature>
<sequence length="974" mass="108681">MLDLNLGITYSDSSCDDNNKNSMMVIVDVENHHHQEEEEEASRTRQMEDSAASNSSTINTTEEENSSNTSNSAFIFDILKKDENFTSTTTIDASKQTNPNCDFTTQQLSPKRSGLELNLQPGLAVTTATRPQWLKLSQMGSSGEAELRIVQQKQQQARKSRRGPRSRSSQYRGVTFYRRTGRWESHIWDCGKQVYLGGFDTAHTAARAYDRAAIKFRGVDADINFNLSDYEEDMKQMKNLNKEEFVHILRRQSTGFSRGSSKYRGVTLHKCGRWEARMGQFLGKKAYDKAALNCNGREAVTNFEPSVYKGDTVFDTNHGGSGHNLDLSLGISQPTNDPKGNDNLGDGHCSYGGCEVPIKGRQVAEGTAAAHLGLETLHGLPIASRNLPTWSGMFPGLASSYEERAPGKRFEAVSPPRFSSWPWQINGSNNVAATMPHLCVAASSGFSSSTKTVPSATLPLNQQNHFANNNPRLAAFTTSATNPSFIDMLTICSAASREITEDSESSSFFNEVVALGLEFTPLEAVALQSNAFNLLRLQQRFQISVAQSLFSTLLPPPPQKMWRTIDAHLKTVRLPVRTVLLSHHQNPPSLPSLKPPNSLHFFFLSKTLTISSSTPYPPSPILAFTTHYINSVALGRGRNLVPVRRISSISSSAPPNQQHTAVGWNEPVTCSELGDGGEGTKIEEDARQSIPVRAFLFSTSVDLKSLVEQNKKKFIPPTSRMTNYVVLKFGNLSQAAGLGTCISGSNCCYMVVFQYGSIVLFNVREHEVDEYLNLVRKHASGLLPEMRKDEYEVREKPTLNTWMQGGLDYIMLQFLNTDGIRMIGSVLGQSIALDYYGRQVDGMVAEFTDINRGMEKTGTFSMDSKKLFQIVGKANSNLADVILKLGLFERSDIAWKDAKYAQIWEYLRDEFELTQRFASLDFKLKFVEHNIRFLQEILQNRKSDFLEWLIIVLISVEIIISVFDLVQRSGFKFL</sequence>
<reference evidence="11" key="1">
    <citation type="journal article" date="2023" name="Mol. Ecol. Resour.">
        <title>Chromosome-level genome assembly of a triploid poplar Populus alba 'Berolinensis'.</title>
        <authorList>
            <person name="Chen S."/>
            <person name="Yu Y."/>
            <person name="Wang X."/>
            <person name="Wang S."/>
            <person name="Zhang T."/>
            <person name="Zhou Y."/>
            <person name="He R."/>
            <person name="Meng N."/>
            <person name="Wang Y."/>
            <person name="Liu W."/>
            <person name="Liu Z."/>
            <person name="Liu J."/>
            <person name="Guo Q."/>
            <person name="Huang H."/>
            <person name="Sederoff R.R."/>
            <person name="Wang G."/>
            <person name="Qu G."/>
            <person name="Chen S."/>
        </authorList>
    </citation>
    <scope>NUCLEOTIDE SEQUENCE</scope>
    <source>
        <strain evidence="11">SC-2020</strain>
    </source>
</reference>
<dbReference type="FunFam" id="3.30.730.10:FF:000004">
    <property type="entry name" value="AP2-like ethylene-responsive transcription factor"/>
    <property type="match status" value="1"/>
</dbReference>
<evidence type="ECO:0000256" key="3">
    <source>
        <dbReference type="ARBA" id="ARBA00023015"/>
    </source>
</evidence>
<dbReference type="PROSITE" id="PS51032">
    <property type="entry name" value="AP2_ERF"/>
    <property type="match status" value="1"/>
</dbReference>
<evidence type="ECO:0000256" key="8">
    <source>
        <dbReference type="ARBA" id="ARBA00037973"/>
    </source>
</evidence>
<evidence type="ECO:0000256" key="1">
    <source>
        <dbReference type="ARBA" id="ARBA00004123"/>
    </source>
</evidence>
<feature type="region of interest" description="Disordered" evidence="9">
    <location>
        <begin position="145"/>
        <end position="171"/>
    </location>
</feature>
<comment type="similarity">
    <text evidence="8">Belongs to the AP2/ERF transcription factor family. AP2 subfamily.</text>
</comment>
<keyword evidence="7" id="KW-0539">Nucleus</keyword>
<dbReference type="Gene3D" id="3.30.730.10">
    <property type="entry name" value="AP2/ERF domain"/>
    <property type="match status" value="1"/>
</dbReference>
<keyword evidence="4" id="KW-0238">DNA-binding</keyword>
<evidence type="ECO:0000259" key="10">
    <source>
        <dbReference type="PROSITE" id="PS51032"/>
    </source>
</evidence>
<evidence type="ECO:0000313" key="11">
    <source>
        <dbReference type="EMBL" id="KAJ6986964.1"/>
    </source>
</evidence>
<dbReference type="InterPro" id="IPR051624">
    <property type="entry name" value="RMD1/Sad1-interacting"/>
</dbReference>